<organism evidence="3 4">
    <name type="scientific">Spongiactinospora gelatinilytica</name>
    <dbReference type="NCBI Taxonomy" id="2666298"/>
    <lineage>
        <taxon>Bacteria</taxon>
        <taxon>Bacillati</taxon>
        <taxon>Actinomycetota</taxon>
        <taxon>Actinomycetes</taxon>
        <taxon>Streptosporangiales</taxon>
        <taxon>Streptosporangiaceae</taxon>
        <taxon>Spongiactinospora</taxon>
    </lineage>
</organism>
<dbReference type="Proteomes" id="UP000248544">
    <property type="component" value="Unassembled WGS sequence"/>
</dbReference>
<gene>
    <name evidence="3" type="ORF">C1I98_17750</name>
</gene>
<sequence length="73" mass="7979">MDAEYTGRVVSRKTLLKVAILVAPIPVLLQRSPALAQDMAPTPYCESPAERTPSSPEGPEYRPASPLRPTARY</sequence>
<dbReference type="EMBL" id="POUA01000130">
    <property type="protein sequence ID" value="PZG44005.1"/>
    <property type="molecule type" value="Genomic_DNA"/>
</dbReference>
<dbReference type="RefSeq" id="WP_111168570.1">
    <property type="nucleotide sequence ID" value="NZ_POUA01000130.1"/>
</dbReference>
<keyword evidence="2" id="KW-0732">Signal</keyword>
<reference evidence="3 4" key="1">
    <citation type="submission" date="2018-01" db="EMBL/GenBank/DDBJ databases">
        <title>Draft genome sequence of Sphaerisporangium sp. 7K107.</title>
        <authorList>
            <person name="Sahin N."/>
            <person name="Saygin H."/>
            <person name="Ay H."/>
        </authorList>
    </citation>
    <scope>NUCLEOTIDE SEQUENCE [LARGE SCALE GENOMIC DNA]</scope>
    <source>
        <strain evidence="3 4">7K107</strain>
    </source>
</reference>
<evidence type="ECO:0000313" key="3">
    <source>
        <dbReference type="EMBL" id="PZG44005.1"/>
    </source>
</evidence>
<dbReference type="AlphaFoldDB" id="A0A2W2GVE2"/>
<comment type="caution">
    <text evidence="3">The sequence shown here is derived from an EMBL/GenBank/DDBJ whole genome shotgun (WGS) entry which is preliminary data.</text>
</comment>
<feature type="region of interest" description="Disordered" evidence="1">
    <location>
        <begin position="39"/>
        <end position="73"/>
    </location>
</feature>
<evidence type="ECO:0000313" key="4">
    <source>
        <dbReference type="Proteomes" id="UP000248544"/>
    </source>
</evidence>
<evidence type="ECO:0000256" key="1">
    <source>
        <dbReference type="SAM" id="MobiDB-lite"/>
    </source>
</evidence>
<keyword evidence="4" id="KW-1185">Reference proteome</keyword>
<evidence type="ECO:0000256" key="2">
    <source>
        <dbReference type="SAM" id="SignalP"/>
    </source>
</evidence>
<name>A0A2W2GVE2_9ACTN</name>
<proteinExistence type="predicted"/>
<feature type="signal peptide" evidence="2">
    <location>
        <begin position="1"/>
        <end position="36"/>
    </location>
</feature>
<feature type="chain" id="PRO_5016022011" evidence="2">
    <location>
        <begin position="37"/>
        <end position="73"/>
    </location>
</feature>
<protein>
    <submittedName>
        <fullName evidence="3">Uncharacterized protein</fullName>
    </submittedName>
</protein>
<accession>A0A2W2GVE2</accession>